<name>A0ABR2AAP1_9ROSI</name>
<comment type="caution">
    <text evidence="2">The sequence shown here is derived from an EMBL/GenBank/DDBJ whole genome shotgun (WGS) entry which is preliminary data.</text>
</comment>
<organism evidence="2 3">
    <name type="scientific">Hibiscus sabdariffa</name>
    <name type="common">roselle</name>
    <dbReference type="NCBI Taxonomy" id="183260"/>
    <lineage>
        <taxon>Eukaryota</taxon>
        <taxon>Viridiplantae</taxon>
        <taxon>Streptophyta</taxon>
        <taxon>Embryophyta</taxon>
        <taxon>Tracheophyta</taxon>
        <taxon>Spermatophyta</taxon>
        <taxon>Magnoliopsida</taxon>
        <taxon>eudicotyledons</taxon>
        <taxon>Gunneridae</taxon>
        <taxon>Pentapetalae</taxon>
        <taxon>rosids</taxon>
        <taxon>malvids</taxon>
        <taxon>Malvales</taxon>
        <taxon>Malvaceae</taxon>
        <taxon>Malvoideae</taxon>
        <taxon>Hibiscus</taxon>
    </lineage>
</organism>
<reference evidence="2 3" key="1">
    <citation type="journal article" date="2024" name="G3 (Bethesda)">
        <title>Genome assembly of Hibiscus sabdariffa L. provides insights into metabolisms of medicinal natural products.</title>
        <authorList>
            <person name="Kim T."/>
        </authorList>
    </citation>
    <scope>NUCLEOTIDE SEQUENCE [LARGE SCALE GENOMIC DNA]</scope>
    <source>
        <strain evidence="2">TK-2024</strain>
        <tissue evidence="2">Old leaves</tissue>
    </source>
</reference>
<dbReference type="InterPro" id="IPR045011">
    <property type="entry name" value="TYRAAT1/2"/>
</dbReference>
<gene>
    <name evidence="2" type="ORF">V6N11_081564</name>
</gene>
<evidence type="ECO:0000313" key="2">
    <source>
        <dbReference type="EMBL" id="KAK8490094.1"/>
    </source>
</evidence>
<evidence type="ECO:0000259" key="1">
    <source>
        <dbReference type="Pfam" id="PF26213"/>
    </source>
</evidence>
<evidence type="ECO:0000313" key="3">
    <source>
        <dbReference type="Proteomes" id="UP001396334"/>
    </source>
</evidence>
<sequence length="100" mass="11757">MEMGCQEHEKFTVRSRFMTHTVGRVLNMLGLVSIPINTKGYETLLNLVENICGDSFDLYHWLFLYNKSVLEMVERLDLTFDALRNELFDRLHQVGSREET</sequence>
<dbReference type="PANTHER" id="PTHR43207:SF4">
    <property type="entry name" value="AROGENATE DEHYDROGENASE 2, CHLOROPLASTIC"/>
    <property type="match status" value="1"/>
</dbReference>
<feature type="domain" description="TYRAAT2-like C-terminal" evidence="1">
    <location>
        <begin position="25"/>
        <end position="96"/>
    </location>
</feature>
<protein>
    <recommendedName>
        <fullName evidence="1">TYRAAT2-like C-terminal domain-containing protein</fullName>
    </recommendedName>
</protein>
<dbReference type="EMBL" id="JBBPBN010000291">
    <property type="protein sequence ID" value="KAK8490094.1"/>
    <property type="molecule type" value="Genomic_DNA"/>
</dbReference>
<dbReference type="Pfam" id="PF26213">
    <property type="entry name" value="TYRAAT1_C"/>
    <property type="match status" value="1"/>
</dbReference>
<proteinExistence type="predicted"/>
<keyword evidence="3" id="KW-1185">Reference proteome</keyword>
<dbReference type="PANTHER" id="PTHR43207">
    <property type="entry name" value="AROGENATE DEHYDROGENASE-RELATED"/>
    <property type="match status" value="1"/>
</dbReference>
<accession>A0ABR2AAP1</accession>
<dbReference type="Proteomes" id="UP001396334">
    <property type="component" value="Unassembled WGS sequence"/>
</dbReference>
<dbReference type="InterPro" id="IPR059064">
    <property type="entry name" value="TYRAAT2_C"/>
</dbReference>